<organism evidence="3">
    <name type="scientific">marine metagenome</name>
    <dbReference type="NCBI Taxonomy" id="408172"/>
    <lineage>
        <taxon>unclassified sequences</taxon>
        <taxon>metagenomes</taxon>
        <taxon>ecological metagenomes</taxon>
    </lineage>
</organism>
<gene>
    <name evidence="3" type="ORF">METZ01_LOCUS182746</name>
</gene>
<keyword evidence="1" id="KW-0808">Transferase</keyword>
<dbReference type="SUPFAM" id="SSF53901">
    <property type="entry name" value="Thiolase-like"/>
    <property type="match status" value="1"/>
</dbReference>
<dbReference type="InterPro" id="IPR013747">
    <property type="entry name" value="ACP_syn_III_C"/>
</dbReference>
<proteinExistence type="predicted"/>
<reference evidence="3" key="1">
    <citation type="submission" date="2018-05" db="EMBL/GenBank/DDBJ databases">
        <authorList>
            <person name="Lanie J.A."/>
            <person name="Ng W.-L."/>
            <person name="Kazmierczak K.M."/>
            <person name="Andrzejewski T.M."/>
            <person name="Davidsen T.M."/>
            <person name="Wayne K.J."/>
            <person name="Tettelin H."/>
            <person name="Glass J.I."/>
            <person name="Rusch D."/>
            <person name="Podicherti R."/>
            <person name="Tsui H.-C.T."/>
            <person name="Winkler M.E."/>
        </authorList>
    </citation>
    <scope>NUCLEOTIDE SEQUENCE</scope>
</reference>
<dbReference type="InterPro" id="IPR016039">
    <property type="entry name" value="Thiolase-like"/>
</dbReference>
<dbReference type="EMBL" id="UINC01036239">
    <property type="protein sequence ID" value="SVB29892.1"/>
    <property type="molecule type" value="Genomic_DNA"/>
</dbReference>
<sequence>LHVAVQDGRIKRGDVLLLEAFGGGLTWGSALIRY</sequence>
<evidence type="ECO:0000259" key="2">
    <source>
        <dbReference type="Pfam" id="PF08541"/>
    </source>
</evidence>
<dbReference type="AlphaFoldDB" id="A0A382CVK8"/>
<dbReference type="Pfam" id="PF08541">
    <property type="entry name" value="ACP_syn_III_C"/>
    <property type="match status" value="1"/>
</dbReference>
<evidence type="ECO:0000313" key="3">
    <source>
        <dbReference type="EMBL" id="SVB29892.1"/>
    </source>
</evidence>
<evidence type="ECO:0000256" key="1">
    <source>
        <dbReference type="ARBA" id="ARBA00022679"/>
    </source>
</evidence>
<feature type="domain" description="Beta-ketoacyl-[acyl-carrier-protein] synthase III C-terminal" evidence="2">
    <location>
        <begin position="1"/>
        <end position="34"/>
    </location>
</feature>
<name>A0A382CVK8_9ZZZZ</name>
<feature type="non-terminal residue" evidence="3">
    <location>
        <position position="1"/>
    </location>
</feature>
<protein>
    <recommendedName>
        <fullName evidence="2">Beta-ketoacyl-[acyl-carrier-protein] synthase III C-terminal domain-containing protein</fullName>
    </recommendedName>
</protein>
<dbReference type="Gene3D" id="3.40.47.10">
    <property type="match status" value="1"/>
</dbReference>
<dbReference type="GO" id="GO:0016746">
    <property type="term" value="F:acyltransferase activity"/>
    <property type="evidence" value="ECO:0007669"/>
    <property type="project" value="InterPro"/>
</dbReference>
<accession>A0A382CVK8</accession>